<proteinExistence type="inferred from homology"/>
<dbReference type="Gene3D" id="3.90.640.10">
    <property type="entry name" value="Actin, Chain A, domain 4"/>
    <property type="match status" value="2"/>
</dbReference>
<accession>A0A7J7IF67</accession>
<organism evidence="3 4">
    <name type="scientific">Cyanidiococcus yangmingshanensis</name>
    <dbReference type="NCBI Taxonomy" id="2690220"/>
    <lineage>
        <taxon>Eukaryota</taxon>
        <taxon>Rhodophyta</taxon>
        <taxon>Bangiophyceae</taxon>
        <taxon>Cyanidiales</taxon>
        <taxon>Cyanidiaceae</taxon>
        <taxon>Cyanidiococcus</taxon>
    </lineage>
</organism>
<evidence type="ECO:0000256" key="2">
    <source>
        <dbReference type="SAM" id="MobiDB-lite"/>
    </source>
</evidence>
<gene>
    <name evidence="3" type="primary">ACTL6A_2</name>
    <name evidence="3" type="ORF">F1559_002687</name>
</gene>
<feature type="compositionally biased region" description="Low complexity" evidence="2">
    <location>
        <begin position="240"/>
        <end position="249"/>
    </location>
</feature>
<dbReference type="AlphaFoldDB" id="A0A7J7IF67"/>
<feature type="region of interest" description="Disordered" evidence="2">
    <location>
        <begin position="322"/>
        <end position="354"/>
    </location>
</feature>
<dbReference type="EMBL" id="VWRR01000013">
    <property type="protein sequence ID" value="KAF6001745.1"/>
    <property type="molecule type" value="Genomic_DNA"/>
</dbReference>
<sequence>MFVSTQTVPAVVLDAGSRLTKAGFAGADLPQYLFPSAVGCYVGDAVSADDAATKSLGSGSVVGYENLLGSADRVRFLEVRSAFDEDGIIHDWAAFEGLLDYTYQRLGVFPEDHALLVVEPSHNPKRPREELCQVLFEKYSVPAVYFGRSAALACVSAGRHTGLVLDCGASGVTAAPVLEGNVIKPSVLRSRVAGGNAITRAAAELLGGLEAIQPAYAFRRTTLGSGIDGHRAPQRKRSAAELSTAASSDDSSDADDQVDLFRATSSASGSAEEETLEKRAEYHLELLDVRDITRSYADFARLEVAEDFKHHICCVDRELGPVADSSDSEIDPDAAASAPAKENVPDTEPRADPNMPPITYELPDGTQVSIGQERYRPAELLFQTLPHARTLKEDRPFLAYYS</sequence>
<dbReference type="SMART" id="SM00268">
    <property type="entry name" value="ACTIN"/>
    <property type="match status" value="1"/>
</dbReference>
<dbReference type="PANTHER" id="PTHR11937">
    <property type="entry name" value="ACTIN"/>
    <property type="match status" value="1"/>
</dbReference>
<comment type="caution">
    <text evidence="3">The sequence shown here is derived from an EMBL/GenBank/DDBJ whole genome shotgun (WGS) entry which is preliminary data.</text>
</comment>
<reference evidence="3 4" key="1">
    <citation type="journal article" date="2020" name="J. Phycol.">
        <title>Comparative genome analysis reveals Cyanidiococcus gen. nov., a new extremophilic red algal genus sister to Cyanidioschyzon (Cyanidioschyzonaceae, Rhodophyta).</title>
        <authorList>
            <person name="Liu S.-L."/>
            <person name="Chiang Y.-R."/>
            <person name="Yoon H.S."/>
            <person name="Fu H.-Y."/>
        </authorList>
    </citation>
    <scope>NUCLEOTIDE SEQUENCE [LARGE SCALE GENOMIC DNA]</scope>
    <source>
        <strain evidence="3 4">THAL066</strain>
    </source>
</reference>
<name>A0A7J7IF67_9RHOD</name>
<dbReference type="FunFam" id="3.30.420.40:FF:000502">
    <property type="entry name" value="Actin-Related Proteins"/>
    <property type="match status" value="1"/>
</dbReference>
<dbReference type="Proteomes" id="UP000530660">
    <property type="component" value="Unassembled WGS sequence"/>
</dbReference>
<evidence type="ECO:0000313" key="4">
    <source>
        <dbReference type="Proteomes" id="UP000530660"/>
    </source>
</evidence>
<evidence type="ECO:0000256" key="1">
    <source>
        <dbReference type="RuleBase" id="RU000487"/>
    </source>
</evidence>
<dbReference type="SUPFAM" id="SSF53067">
    <property type="entry name" value="Actin-like ATPase domain"/>
    <property type="match status" value="2"/>
</dbReference>
<dbReference type="InterPro" id="IPR004000">
    <property type="entry name" value="Actin"/>
</dbReference>
<dbReference type="InterPro" id="IPR043129">
    <property type="entry name" value="ATPase_NBD"/>
</dbReference>
<dbReference type="PRINTS" id="PR00190">
    <property type="entry name" value="ACTIN"/>
</dbReference>
<keyword evidence="4" id="KW-1185">Reference proteome</keyword>
<feature type="region of interest" description="Disordered" evidence="2">
    <location>
        <begin position="227"/>
        <end position="255"/>
    </location>
</feature>
<comment type="similarity">
    <text evidence="1">Belongs to the actin family.</text>
</comment>
<dbReference type="Pfam" id="PF00022">
    <property type="entry name" value="Actin"/>
    <property type="match status" value="2"/>
</dbReference>
<protein>
    <submittedName>
        <fullName evidence="3">Actin-like 6A</fullName>
    </submittedName>
</protein>
<dbReference type="OrthoDB" id="5132116at2759"/>
<evidence type="ECO:0000313" key="3">
    <source>
        <dbReference type="EMBL" id="KAF6001745.1"/>
    </source>
</evidence>
<dbReference type="Gene3D" id="3.30.420.40">
    <property type="match status" value="2"/>
</dbReference>